<feature type="transmembrane region" description="Helical" evidence="8">
    <location>
        <begin position="119"/>
        <end position="140"/>
    </location>
</feature>
<evidence type="ECO:0000256" key="3">
    <source>
        <dbReference type="ARBA" id="ARBA00022989"/>
    </source>
</evidence>
<evidence type="ECO:0000256" key="8">
    <source>
        <dbReference type="SAM" id="Phobius"/>
    </source>
</evidence>
<evidence type="ECO:0000256" key="6">
    <source>
        <dbReference type="ARBA" id="ARBA00023170"/>
    </source>
</evidence>
<dbReference type="PANTHER" id="PTHR45695">
    <property type="entry name" value="LEUCOKININ RECEPTOR-RELATED"/>
    <property type="match status" value="1"/>
</dbReference>
<protein>
    <recommendedName>
        <fullName evidence="9">G-protein coupled receptors family 1 profile domain-containing protein</fullName>
    </recommendedName>
</protein>
<feature type="transmembrane region" description="Helical" evidence="8">
    <location>
        <begin position="152"/>
        <end position="179"/>
    </location>
</feature>
<dbReference type="AlphaFoldDB" id="A0A8S3ZAG3"/>
<evidence type="ECO:0000256" key="1">
    <source>
        <dbReference type="ARBA" id="ARBA00004141"/>
    </source>
</evidence>
<feature type="transmembrane region" description="Helical" evidence="8">
    <location>
        <begin position="12"/>
        <end position="30"/>
    </location>
</feature>
<keyword evidence="2 8" id="KW-0812">Transmembrane</keyword>
<dbReference type="PROSITE" id="PS50262">
    <property type="entry name" value="G_PROTEIN_RECEP_F1_2"/>
    <property type="match status" value="1"/>
</dbReference>
<dbReference type="GO" id="GO:0005886">
    <property type="term" value="C:plasma membrane"/>
    <property type="evidence" value="ECO:0007669"/>
    <property type="project" value="TreeGrafter"/>
</dbReference>
<sequence length="204" mass="23022">INRIVTPNRVSITIVGFFVVLIFCAAPSYAVNRLETVYLTALNKTVLVLAHSPNHDLVEKVSFTVNNVLIPFASFIVIIVCTVALVIKLHEASKWRSKSANNVQSDTVTNRNHKVTKMVVMISSLFIVCFTPVCINFIAMTLEPELSIGGRYMNVLIMIMGLGFVLESINSSMNIFIYYQMSSKFRATFCQLFRRDFAKDIYFS</sequence>
<dbReference type="InterPro" id="IPR019427">
    <property type="entry name" value="7TM_GPCR_serpentine_rcpt_Srw"/>
</dbReference>
<accession>A0A8S3ZAG3</accession>
<keyword evidence="4" id="KW-0297">G-protein coupled receptor</keyword>
<evidence type="ECO:0000256" key="4">
    <source>
        <dbReference type="ARBA" id="ARBA00023040"/>
    </source>
</evidence>
<evidence type="ECO:0000256" key="2">
    <source>
        <dbReference type="ARBA" id="ARBA00022692"/>
    </source>
</evidence>
<evidence type="ECO:0000259" key="9">
    <source>
        <dbReference type="PROSITE" id="PS50262"/>
    </source>
</evidence>
<dbReference type="PANTHER" id="PTHR45695:SF9">
    <property type="entry name" value="LEUCOKININ RECEPTOR"/>
    <property type="match status" value="1"/>
</dbReference>
<dbReference type="InterPro" id="IPR017452">
    <property type="entry name" value="GPCR_Rhodpsn_7TM"/>
</dbReference>
<dbReference type="Proteomes" id="UP000678393">
    <property type="component" value="Unassembled WGS sequence"/>
</dbReference>
<dbReference type="GO" id="GO:0008528">
    <property type="term" value="F:G protein-coupled peptide receptor activity"/>
    <property type="evidence" value="ECO:0007669"/>
    <property type="project" value="InterPro"/>
</dbReference>
<dbReference type="OrthoDB" id="6161158at2759"/>
<dbReference type="Pfam" id="PF10324">
    <property type="entry name" value="7TM_GPCR_Srw"/>
    <property type="match status" value="1"/>
</dbReference>
<comment type="caution">
    <text evidence="10">The sequence shown here is derived from an EMBL/GenBank/DDBJ whole genome shotgun (WGS) entry which is preliminary data.</text>
</comment>
<evidence type="ECO:0000256" key="5">
    <source>
        <dbReference type="ARBA" id="ARBA00023136"/>
    </source>
</evidence>
<feature type="transmembrane region" description="Helical" evidence="8">
    <location>
        <begin position="68"/>
        <end position="87"/>
    </location>
</feature>
<evidence type="ECO:0000256" key="7">
    <source>
        <dbReference type="ARBA" id="ARBA00023224"/>
    </source>
</evidence>
<name>A0A8S3ZAG3_9EUPU</name>
<keyword evidence="3 8" id="KW-1133">Transmembrane helix</keyword>
<keyword evidence="5 8" id="KW-0472">Membrane</keyword>
<organism evidence="10 11">
    <name type="scientific">Candidula unifasciata</name>
    <dbReference type="NCBI Taxonomy" id="100452"/>
    <lineage>
        <taxon>Eukaryota</taxon>
        <taxon>Metazoa</taxon>
        <taxon>Spiralia</taxon>
        <taxon>Lophotrochozoa</taxon>
        <taxon>Mollusca</taxon>
        <taxon>Gastropoda</taxon>
        <taxon>Heterobranchia</taxon>
        <taxon>Euthyneura</taxon>
        <taxon>Panpulmonata</taxon>
        <taxon>Eupulmonata</taxon>
        <taxon>Stylommatophora</taxon>
        <taxon>Helicina</taxon>
        <taxon>Helicoidea</taxon>
        <taxon>Geomitridae</taxon>
        <taxon>Candidula</taxon>
    </lineage>
</organism>
<dbReference type="SUPFAM" id="SSF81321">
    <property type="entry name" value="Family A G protein-coupled receptor-like"/>
    <property type="match status" value="1"/>
</dbReference>
<feature type="non-terminal residue" evidence="10">
    <location>
        <position position="1"/>
    </location>
</feature>
<feature type="domain" description="G-protein coupled receptors family 1 profile" evidence="9">
    <location>
        <begin position="1"/>
        <end position="178"/>
    </location>
</feature>
<dbReference type="EMBL" id="CAJHNH020001687">
    <property type="protein sequence ID" value="CAG5124061.1"/>
    <property type="molecule type" value="Genomic_DNA"/>
</dbReference>
<keyword evidence="7" id="KW-0807">Transducer</keyword>
<keyword evidence="6" id="KW-0675">Receptor</keyword>
<comment type="subcellular location">
    <subcellularLocation>
        <location evidence="1">Membrane</location>
        <topology evidence="1">Multi-pass membrane protein</topology>
    </subcellularLocation>
</comment>
<dbReference type="Gene3D" id="1.20.1070.10">
    <property type="entry name" value="Rhodopsin 7-helix transmembrane proteins"/>
    <property type="match status" value="1"/>
</dbReference>
<evidence type="ECO:0000313" key="11">
    <source>
        <dbReference type="Proteomes" id="UP000678393"/>
    </source>
</evidence>
<evidence type="ECO:0000313" key="10">
    <source>
        <dbReference type="EMBL" id="CAG5124061.1"/>
    </source>
</evidence>
<keyword evidence="11" id="KW-1185">Reference proteome</keyword>
<gene>
    <name evidence="10" type="ORF">CUNI_LOCUS9619</name>
</gene>
<proteinExistence type="predicted"/>
<reference evidence="10" key="1">
    <citation type="submission" date="2021-04" db="EMBL/GenBank/DDBJ databases">
        <authorList>
            <consortium name="Molecular Ecology Group"/>
        </authorList>
    </citation>
    <scope>NUCLEOTIDE SEQUENCE</scope>
</reference>